<organism evidence="2 3">
    <name type="scientific">Colocasia esculenta</name>
    <name type="common">Wild taro</name>
    <name type="synonym">Arum esculentum</name>
    <dbReference type="NCBI Taxonomy" id="4460"/>
    <lineage>
        <taxon>Eukaryota</taxon>
        <taxon>Viridiplantae</taxon>
        <taxon>Streptophyta</taxon>
        <taxon>Embryophyta</taxon>
        <taxon>Tracheophyta</taxon>
        <taxon>Spermatophyta</taxon>
        <taxon>Magnoliopsida</taxon>
        <taxon>Liliopsida</taxon>
        <taxon>Araceae</taxon>
        <taxon>Aroideae</taxon>
        <taxon>Colocasieae</taxon>
        <taxon>Colocasia</taxon>
    </lineage>
</organism>
<keyword evidence="3" id="KW-1185">Reference proteome</keyword>
<feature type="compositionally biased region" description="Low complexity" evidence="1">
    <location>
        <begin position="1"/>
        <end position="16"/>
    </location>
</feature>
<evidence type="ECO:0000313" key="2">
    <source>
        <dbReference type="EMBL" id="MQL99553.1"/>
    </source>
</evidence>
<accession>A0A843W5P3</accession>
<proteinExistence type="predicted"/>
<sequence length="73" mass="8203">MSSSLHVASVSSRLVSGRPGPKLECPHQHKGWEFCRDVYTLEEVSRNRAKPFPGKVKGIPRKQMDDTDDASHQ</sequence>
<feature type="region of interest" description="Disordered" evidence="1">
    <location>
        <begin position="46"/>
        <end position="73"/>
    </location>
</feature>
<name>A0A843W5P3_COLES</name>
<comment type="caution">
    <text evidence="2">The sequence shown here is derived from an EMBL/GenBank/DDBJ whole genome shotgun (WGS) entry which is preliminary data.</text>
</comment>
<dbReference type="EMBL" id="NMUH01002369">
    <property type="protein sequence ID" value="MQL99553.1"/>
    <property type="molecule type" value="Genomic_DNA"/>
</dbReference>
<reference evidence="2" key="1">
    <citation type="submission" date="2017-07" db="EMBL/GenBank/DDBJ databases">
        <title>Taro Niue Genome Assembly and Annotation.</title>
        <authorList>
            <person name="Atibalentja N."/>
            <person name="Keating K."/>
            <person name="Fields C.J."/>
        </authorList>
    </citation>
    <scope>NUCLEOTIDE SEQUENCE</scope>
    <source>
        <strain evidence="2">Niue_2</strain>
        <tissue evidence="2">Leaf</tissue>
    </source>
</reference>
<evidence type="ECO:0000313" key="3">
    <source>
        <dbReference type="Proteomes" id="UP000652761"/>
    </source>
</evidence>
<evidence type="ECO:0000256" key="1">
    <source>
        <dbReference type="SAM" id="MobiDB-lite"/>
    </source>
</evidence>
<feature type="compositionally biased region" description="Basic and acidic residues" evidence="1">
    <location>
        <begin position="62"/>
        <end position="73"/>
    </location>
</feature>
<dbReference type="AlphaFoldDB" id="A0A843W5P3"/>
<protein>
    <submittedName>
        <fullName evidence="2">Uncharacterized protein</fullName>
    </submittedName>
</protein>
<gene>
    <name evidence="2" type="ORF">Taro_032275</name>
</gene>
<feature type="region of interest" description="Disordered" evidence="1">
    <location>
        <begin position="1"/>
        <end position="27"/>
    </location>
</feature>
<dbReference type="Proteomes" id="UP000652761">
    <property type="component" value="Unassembled WGS sequence"/>
</dbReference>